<sequence>MTDGGTPSSNGSVSGLDGPQRFSRVLRVGGLKPSLMEALEAGGALVLPDDDRDDMLGRHADEIVAVVTSGRVGVKADLMDRLPALRAIVHFGVGYDGTDADEARRRGIGVSNTPDVLTDAVADTALGLLIDILRGFSAADRYVRAGEWTTKPMPPLARQVSGSRVGILGLGRIGGAIAHRLEAFDCTIGYHNRNVVESSPYQYYSSPRELAAAVEVLVVAAAGGPETQQLVDRETLDALGPDGFLINVARGSVVDEDALVEALQSGRLAGAGLDVFAHEPEVPDALRALDTVVLLPHVGSATVQTRAAMEALTLENLNSFLADGTFVTPVFQPDQKETR</sequence>
<evidence type="ECO:0000256" key="2">
    <source>
        <dbReference type="ARBA" id="ARBA00023002"/>
    </source>
</evidence>
<evidence type="ECO:0000313" key="7">
    <source>
        <dbReference type="EMBL" id="MBM7415968.1"/>
    </source>
</evidence>
<dbReference type="PANTHER" id="PTHR10996">
    <property type="entry name" value="2-HYDROXYACID DEHYDROGENASE-RELATED"/>
    <property type="match status" value="1"/>
</dbReference>
<evidence type="ECO:0000256" key="3">
    <source>
        <dbReference type="ARBA" id="ARBA00023027"/>
    </source>
</evidence>
<feature type="domain" description="D-isomer specific 2-hydroxyacid dehydrogenase catalytic" evidence="5">
    <location>
        <begin position="31"/>
        <end position="325"/>
    </location>
</feature>
<dbReference type="InterPro" id="IPR036291">
    <property type="entry name" value="NAD(P)-bd_dom_sf"/>
</dbReference>
<evidence type="ECO:0000259" key="6">
    <source>
        <dbReference type="Pfam" id="PF02826"/>
    </source>
</evidence>
<name>A0ABS2KVM5_9NOCA</name>
<dbReference type="InterPro" id="IPR006139">
    <property type="entry name" value="D-isomer_2_OHA_DH_cat_dom"/>
</dbReference>
<dbReference type="Proteomes" id="UP000703038">
    <property type="component" value="Unassembled WGS sequence"/>
</dbReference>
<keyword evidence="2 4" id="KW-0560">Oxidoreductase</keyword>
<evidence type="ECO:0000256" key="1">
    <source>
        <dbReference type="ARBA" id="ARBA00005854"/>
    </source>
</evidence>
<keyword evidence="8" id="KW-1185">Reference proteome</keyword>
<keyword evidence="3" id="KW-0520">NAD</keyword>
<proteinExistence type="inferred from homology"/>
<dbReference type="RefSeq" id="WP_204868899.1">
    <property type="nucleotide sequence ID" value="NZ_JAFBBK010000001.1"/>
</dbReference>
<dbReference type="EMBL" id="JAFBBK010000001">
    <property type="protein sequence ID" value="MBM7415968.1"/>
    <property type="molecule type" value="Genomic_DNA"/>
</dbReference>
<gene>
    <name evidence="7" type="ORF">JOE42_002701</name>
</gene>
<comment type="similarity">
    <text evidence="1 4">Belongs to the D-isomer specific 2-hydroxyacid dehydrogenase family.</text>
</comment>
<dbReference type="Pfam" id="PF00389">
    <property type="entry name" value="2-Hacid_dh"/>
    <property type="match status" value="1"/>
</dbReference>
<protein>
    <submittedName>
        <fullName evidence="7">Lactate dehydrogenase-like 2-hydroxyacid dehydrogenase</fullName>
    </submittedName>
</protein>
<accession>A0ABS2KVM5</accession>
<evidence type="ECO:0000259" key="5">
    <source>
        <dbReference type="Pfam" id="PF00389"/>
    </source>
</evidence>
<dbReference type="SUPFAM" id="SSF51735">
    <property type="entry name" value="NAD(P)-binding Rossmann-fold domains"/>
    <property type="match status" value="1"/>
</dbReference>
<dbReference type="InterPro" id="IPR050223">
    <property type="entry name" value="D-isomer_2-hydroxyacid_DH"/>
</dbReference>
<dbReference type="PROSITE" id="PS00065">
    <property type="entry name" value="D_2_HYDROXYACID_DH_1"/>
    <property type="match status" value="1"/>
</dbReference>
<dbReference type="CDD" id="cd12156">
    <property type="entry name" value="HPPR"/>
    <property type="match status" value="1"/>
</dbReference>
<reference evidence="7 8" key="1">
    <citation type="submission" date="2021-01" db="EMBL/GenBank/DDBJ databases">
        <title>Genomics of switchgrass bacterial isolates.</title>
        <authorList>
            <person name="Shade A."/>
        </authorList>
    </citation>
    <scope>NUCLEOTIDE SEQUENCE [LARGE SCALE GENOMIC DNA]</scope>
    <source>
        <strain evidence="7 8">PvP111</strain>
    </source>
</reference>
<dbReference type="PANTHER" id="PTHR10996:SF178">
    <property type="entry name" value="2-HYDROXYACID DEHYDROGENASE YGL185C-RELATED"/>
    <property type="match status" value="1"/>
</dbReference>
<dbReference type="Pfam" id="PF02826">
    <property type="entry name" value="2-Hacid_dh_C"/>
    <property type="match status" value="1"/>
</dbReference>
<evidence type="ECO:0000256" key="4">
    <source>
        <dbReference type="RuleBase" id="RU003719"/>
    </source>
</evidence>
<evidence type="ECO:0000313" key="8">
    <source>
        <dbReference type="Proteomes" id="UP000703038"/>
    </source>
</evidence>
<comment type="caution">
    <text evidence="7">The sequence shown here is derived from an EMBL/GenBank/DDBJ whole genome shotgun (WGS) entry which is preliminary data.</text>
</comment>
<dbReference type="InterPro" id="IPR029752">
    <property type="entry name" value="D-isomer_DH_CS1"/>
</dbReference>
<feature type="domain" description="D-isomer specific 2-hydroxyacid dehydrogenase NAD-binding" evidence="6">
    <location>
        <begin position="126"/>
        <end position="299"/>
    </location>
</feature>
<dbReference type="Gene3D" id="3.40.50.720">
    <property type="entry name" value="NAD(P)-binding Rossmann-like Domain"/>
    <property type="match status" value="2"/>
</dbReference>
<organism evidence="7 8">
    <name type="scientific">Rhodococcoides corynebacterioides</name>
    <dbReference type="NCBI Taxonomy" id="53972"/>
    <lineage>
        <taxon>Bacteria</taxon>
        <taxon>Bacillati</taxon>
        <taxon>Actinomycetota</taxon>
        <taxon>Actinomycetes</taxon>
        <taxon>Mycobacteriales</taxon>
        <taxon>Nocardiaceae</taxon>
        <taxon>Rhodococcoides</taxon>
    </lineage>
</organism>
<dbReference type="SUPFAM" id="SSF52283">
    <property type="entry name" value="Formate/glycerate dehydrogenase catalytic domain-like"/>
    <property type="match status" value="1"/>
</dbReference>
<dbReference type="InterPro" id="IPR006140">
    <property type="entry name" value="D-isomer_DH_NAD-bd"/>
</dbReference>